<feature type="compositionally biased region" description="Low complexity" evidence="1">
    <location>
        <begin position="85"/>
        <end position="125"/>
    </location>
</feature>
<feature type="compositionally biased region" description="Acidic residues" evidence="1">
    <location>
        <begin position="252"/>
        <end position="267"/>
    </location>
</feature>
<feature type="compositionally biased region" description="Polar residues" evidence="1">
    <location>
        <begin position="137"/>
        <end position="157"/>
    </location>
</feature>
<organism evidence="2">
    <name type="scientific">Silurid herpesvirus 2</name>
    <dbReference type="NCBI Taxonomy" id="2978071"/>
    <lineage>
        <taxon>Viruses</taxon>
        <taxon>Duplodnaviria</taxon>
        <taxon>Heunggongvirae</taxon>
        <taxon>Peploviricota</taxon>
        <taxon>Herviviricetes</taxon>
        <taxon>Herpesvirales</taxon>
        <taxon>Alloherpesviridae</taxon>
    </lineage>
</organism>
<feature type="compositionally biased region" description="Low complexity" evidence="1">
    <location>
        <begin position="366"/>
        <end position="377"/>
    </location>
</feature>
<dbReference type="EMBL" id="MW732127">
    <property type="protein sequence ID" value="UXX19970.1"/>
    <property type="molecule type" value="Genomic_DNA"/>
</dbReference>
<feature type="region of interest" description="Disordered" evidence="1">
    <location>
        <begin position="1"/>
        <end position="412"/>
    </location>
</feature>
<sequence>MNNNSSSSSSSSSSSGNRNNNILKRRAVTSGVETVLNPFVSRQNINVMRRTKRRRKRFGGLENWSGLDEEQDDTVGGDGGGGGSSSPVLSPALSPLRSDSPSPSPFPSSSSSVFPNSIPFSNSNPTPTPTRAFYVPVNSSTTKPPTFKSNSTWSTPRNMGVLRPPVLPSLPNRFPNVSTTQMLPPTSPPMKKSKKSNRPNQNQNQNQNRDDSLITLANKIANESQIPSSAMIPPRLLRSFQDHGSPSRSLVEEEEEEEEEEEKEEEKEQQRSSLRLEPTVSEQPVAPSLPIPIPISIPTLEQTPSRSSSPYPLRSTRSRPDDDEEDQLRSSSDEEISQSQPQPPDQRVPIGLPIEQTLLNDQQVPTTLDSTTTTTTTPMNVDQQIPISEDIIDDNDDDDDDDEEEKNKNKFDISSDEDIIDGMSIFKPVKYVESFFSADDDDWLIDVKNATDYVFSEEEILCLYALANNLFNLIDWISKRSSVSLMKYCTRLKLAVTNELLRTRFKNWYAQYEQKPLHSNVIINGVLTYAMGVSFVLEPMMATTIVNMALETVATKPKLWFAPFCEGAVGEYSTFVDEFSNVSKVERRFNYIEAYNSFVLPPFVAGQIVVDRSVVESPTLFYSKPTLTEGFAYMKTMREQMRVFVHELTPKILTLNTVSEIFRDRRKRNEIRAGMDPNANVIAFIPKPTDLVAEFADGIESVYKALLENPAIRTPTKIYEMLTSSMFDDAATFFRDVVARNKNSTASVLKIQILQLFLDMDFYVYLLVQAMNVTVADSKEEWRLRHVCVCEIVKLEAVILLLCSIKRSYSLKVNQLMPLRRIYAVEQTDVENKDTYLDLYRSWIDMADNKIKIAAAEQTFQTEIDRNSQTSVTGFYVDTGTLHDEHTYIPQEYINELVTATRKKTTIKSSILHKLPQINSAKTRDPTDDATKNGFSKYVFPAFPSIDIAQAIRKYLSSFDVSSSIIDRR</sequence>
<evidence type="ECO:0000256" key="1">
    <source>
        <dbReference type="SAM" id="MobiDB-lite"/>
    </source>
</evidence>
<feature type="compositionally biased region" description="Low complexity" evidence="1">
    <location>
        <begin position="296"/>
        <end position="315"/>
    </location>
</feature>
<reference evidence="2" key="1">
    <citation type="journal article" date="2022" name="Acta Vet. Hung.">
        <title>Partial genetic characterisation of a novel alloherpesvirus detected by PCR in a farmed wels catfish (Silurus glanis).</title>
        <authorList>
            <person name="Tarjan Z.L."/>
            <person name="Doszpoly A."/>
            <person name="Eszterbauer E."/>
            <person name="Benko M."/>
        </authorList>
    </citation>
    <scope>NUCLEOTIDE SEQUENCE</scope>
    <source>
        <strain evidence="2">T48/2015</strain>
    </source>
</reference>
<feature type="compositionally biased region" description="Acidic residues" evidence="1">
    <location>
        <begin position="390"/>
        <end position="404"/>
    </location>
</feature>
<protein>
    <submittedName>
        <fullName evidence="2">Uncharacterized protein</fullName>
    </submittedName>
</protein>
<proteinExistence type="predicted"/>
<feature type="compositionally biased region" description="Low complexity" evidence="1">
    <location>
        <begin position="1"/>
        <end position="21"/>
    </location>
</feature>
<evidence type="ECO:0000313" key="2">
    <source>
        <dbReference type="EMBL" id="UXX19970.1"/>
    </source>
</evidence>
<accession>A0A977TN54</accession>
<feature type="compositionally biased region" description="Basic residues" evidence="1">
    <location>
        <begin position="49"/>
        <end position="58"/>
    </location>
</feature>
<name>A0A977TN54_9VIRU</name>